<organism evidence="2 3">
    <name type="scientific">Halorubellus litoreus</name>
    <dbReference type="NCBI Taxonomy" id="755308"/>
    <lineage>
        <taxon>Archaea</taxon>
        <taxon>Methanobacteriati</taxon>
        <taxon>Methanobacteriota</taxon>
        <taxon>Stenosarchaea group</taxon>
        <taxon>Halobacteria</taxon>
        <taxon>Halobacteriales</taxon>
        <taxon>Halorubellaceae</taxon>
        <taxon>Halorubellus</taxon>
    </lineage>
</organism>
<feature type="compositionally biased region" description="Basic and acidic residues" evidence="1">
    <location>
        <begin position="450"/>
        <end position="468"/>
    </location>
</feature>
<reference evidence="2 3" key="1">
    <citation type="journal article" date="2019" name="Int. J. Syst. Evol. Microbiol.">
        <title>The Global Catalogue of Microorganisms (GCM) 10K type strain sequencing project: providing services to taxonomists for standard genome sequencing and annotation.</title>
        <authorList>
            <consortium name="The Broad Institute Genomics Platform"/>
            <consortium name="The Broad Institute Genome Sequencing Center for Infectious Disease"/>
            <person name="Wu L."/>
            <person name="Ma J."/>
        </authorList>
    </citation>
    <scope>NUCLEOTIDE SEQUENCE [LARGE SCALE GENOMIC DNA]</scope>
    <source>
        <strain evidence="2 3">GX26</strain>
    </source>
</reference>
<comment type="caution">
    <text evidence="2">The sequence shown here is derived from an EMBL/GenBank/DDBJ whole genome shotgun (WGS) entry which is preliminary data.</text>
</comment>
<sequence>MGETRDFLERQLRDGNLEFALEAPIGVVKQKGPGGNVRPTDPPVQQITENRLIADTDPHVGEGVQTLVDYLVGSGFVIKPKNIPFTDEEQTHQDIAELKRLIESSNFEEVLQLWVWHALVDGTGYIEIVWEDEVFSPRLLPSEKIKILTDEFGRVTGYEMEVPGDDPVEYGPYDVAHLKFHYHPGEDYGRSLIERFGEQADMLRDMEIDMARFVATKAYPPVLWKLGTDDRHYTPTQIDEWLDTVEAIEPDSMLAVGHDVDFDVVGTTSTSSQGGVLNLEGTFTHLLGRMSAGLGVPMHLMLDTEGSQNQALSTMPKFDRRIKRYQRIIKTTVEQVVFRSIMGHPTPEDYQEVLPEFEFGEHSSDEERLETQEALDLFFAGFLTREAFATRVGIDPEVEMPTEEQLRSEIVPVIQDLQGAGDNVMNPDGGHPTNNGTGGEDSSRAAKTRQNPERQSDDSRPKRDVHNE</sequence>
<evidence type="ECO:0000313" key="3">
    <source>
        <dbReference type="Proteomes" id="UP001596395"/>
    </source>
</evidence>
<dbReference type="Pfam" id="PF06074">
    <property type="entry name" value="Portal_Mu"/>
    <property type="match status" value="1"/>
</dbReference>
<dbReference type="RefSeq" id="WP_336350723.1">
    <property type="nucleotide sequence ID" value="NZ_JAZAQL010000002.1"/>
</dbReference>
<proteinExistence type="predicted"/>
<name>A0ABD5VE31_9EURY</name>
<gene>
    <name evidence="2" type="ORF">ACFQGB_12935</name>
</gene>
<evidence type="ECO:0000313" key="2">
    <source>
        <dbReference type="EMBL" id="MFC6953770.1"/>
    </source>
</evidence>
<evidence type="ECO:0000256" key="1">
    <source>
        <dbReference type="SAM" id="MobiDB-lite"/>
    </source>
</evidence>
<accession>A0ABD5VE31</accession>
<protein>
    <recommendedName>
        <fullName evidence="4">Phage portal protein, SPP1 Gp6-like</fullName>
    </recommendedName>
</protein>
<feature type="region of interest" description="Disordered" evidence="1">
    <location>
        <begin position="419"/>
        <end position="468"/>
    </location>
</feature>
<dbReference type="EMBL" id="JBHSXN010000002">
    <property type="protein sequence ID" value="MFC6953770.1"/>
    <property type="molecule type" value="Genomic_DNA"/>
</dbReference>
<dbReference type="AlphaFoldDB" id="A0ABD5VE31"/>
<evidence type="ECO:0008006" key="4">
    <source>
        <dbReference type="Google" id="ProtNLM"/>
    </source>
</evidence>
<keyword evidence="3" id="KW-1185">Reference proteome</keyword>
<dbReference type="Proteomes" id="UP001596395">
    <property type="component" value="Unassembled WGS sequence"/>
</dbReference>
<dbReference type="InterPro" id="IPR009279">
    <property type="entry name" value="Portal_Mu"/>
</dbReference>